<protein>
    <submittedName>
        <fullName evidence="2">Uncharacterized protein</fullName>
    </submittedName>
</protein>
<dbReference type="AlphaFoldDB" id="A0A2G8K7U9"/>
<evidence type="ECO:0000313" key="2">
    <source>
        <dbReference type="EMBL" id="PIK44078.1"/>
    </source>
</evidence>
<dbReference type="EMBL" id="MRZV01000802">
    <property type="protein sequence ID" value="PIK44078.1"/>
    <property type="molecule type" value="Genomic_DNA"/>
</dbReference>
<accession>A0A2G8K7U9</accession>
<dbReference type="Proteomes" id="UP000230750">
    <property type="component" value="Unassembled WGS sequence"/>
</dbReference>
<reference evidence="2 3" key="1">
    <citation type="journal article" date="2017" name="PLoS Biol.">
        <title>The sea cucumber genome provides insights into morphological evolution and visceral regeneration.</title>
        <authorList>
            <person name="Zhang X."/>
            <person name="Sun L."/>
            <person name="Yuan J."/>
            <person name="Sun Y."/>
            <person name="Gao Y."/>
            <person name="Zhang L."/>
            <person name="Li S."/>
            <person name="Dai H."/>
            <person name="Hamel J.F."/>
            <person name="Liu C."/>
            <person name="Yu Y."/>
            <person name="Liu S."/>
            <person name="Lin W."/>
            <person name="Guo K."/>
            <person name="Jin S."/>
            <person name="Xu P."/>
            <person name="Storey K.B."/>
            <person name="Huan P."/>
            <person name="Zhang T."/>
            <person name="Zhou Y."/>
            <person name="Zhang J."/>
            <person name="Lin C."/>
            <person name="Li X."/>
            <person name="Xing L."/>
            <person name="Huo D."/>
            <person name="Sun M."/>
            <person name="Wang L."/>
            <person name="Mercier A."/>
            <person name="Li F."/>
            <person name="Yang H."/>
            <person name="Xiang J."/>
        </authorList>
    </citation>
    <scope>NUCLEOTIDE SEQUENCE [LARGE SCALE GENOMIC DNA]</scope>
    <source>
        <strain evidence="2">Shaxun</strain>
        <tissue evidence="2">Muscle</tissue>
    </source>
</reference>
<feature type="compositionally biased region" description="Basic and acidic residues" evidence="1">
    <location>
        <begin position="1"/>
        <end position="27"/>
    </location>
</feature>
<keyword evidence="3" id="KW-1185">Reference proteome</keyword>
<gene>
    <name evidence="2" type="ORF">BSL78_19066</name>
</gene>
<organism evidence="2 3">
    <name type="scientific">Stichopus japonicus</name>
    <name type="common">Sea cucumber</name>
    <dbReference type="NCBI Taxonomy" id="307972"/>
    <lineage>
        <taxon>Eukaryota</taxon>
        <taxon>Metazoa</taxon>
        <taxon>Echinodermata</taxon>
        <taxon>Eleutherozoa</taxon>
        <taxon>Echinozoa</taxon>
        <taxon>Holothuroidea</taxon>
        <taxon>Aspidochirotacea</taxon>
        <taxon>Aspidochirotida</taxon>
        <taxon>Stichopodidae</taxon>
        <taxon>Apostichopus</taxon>
    </lineage>
</organism>
<comment type="caution">
    <text evidence="2">The sequence shown here is derived from an EMBL/GenBank/DDBJ whole genome shotgun (WGS) entry which is preliminary data.</text>
</comment>
<sequence length="126" mass="14610">METLPREDGEIMKGEEILPKNRLEDLKSGSVLKPHKDTKPTRRKQVLGQSTYSTIDLVPELAKFKTSPPLMTSYKKHYRPFMGRACPRCSQHRGVAVPQRYSRDGNLQCQFTTQERVRHDPDEIRD</sequence>
<name>A0A2G8K7U9_STIJA</name>
<feature type="region of interest" description="Disordered" evidence="1">
    <location>
        <begin position="1"/>
        <end position="44"/>
    </location>
</feature>
<proteinExistence type="predicted"/>
<evidence type="ECO:0000313" key="3">
    <source>
        <dbReference type="Proteomes" id="UP000230750"/>
    </source>
</evidence>
<evidence type="ECO:0000256" key="1">
    <source>
        <dbReference type="SAM" id="MobiDB-lite"/>
    </source>
</evidence>